<reference evidence="1" key="1">
    <citation type="submission" date="2014-09" db="EMBL/GenBank/DDBJ databases">
        <authorList>
            <person name="Magalhaes I.L.F."/>
            <person name="Oliveira U."/>
            <person name="Santos F.R."/>
            <person name="Vidigal T.H.D.A."/>
            <person name="Brescovit A.D."/>
            <person name="Santos A.J."/>
        </authorList>
    </citation>
    <scope>NUCLEOTIDE SEQUENCE</scope>
    <source>
        <tissue evidence="1">Shoot tissue taken approximately 20 cm above the soil surface</tissue>
    </source>
</reference>
<evidence type="ECO:0000313" key="1">
    <source>
        <dbReference type="EMBL" id="JAD27335.1"/>
    </source>
</evidence>
<dbReference type="AlphaFoldDB" id="A0A0A8YR36"/>
<sequence>MQPWLKIGFLQRRTTKIFSSIFSPSFEHVSS</sequence>
<reference evidence="1" key="2">
    <citation type="journal article" date="2015" name="Data Brief">
        <title>Shoot transcriptome of the giant reed, Arundo donax.</title>
        <authorList>
            <person name="Barrero R.A."/>
            <person name="Guerrero F.D."/>
            <person name="Moolhuijzen P."/>
            <person name="Goolsby J.A."/>
            <person name="Tidwell J."/>
            <person name="Bellgard S.E."/>
            <person name="Bellgard M.I."/>
        </authorList>
    </citation>
    <scope>NUCLEOTIDE SEQUENCE</scope>
    <source>
        <tissue evidence="1">Shoot tissue taken approximately 20 cm above the soil surface</tissue>
    </source>
</reference>
<name>A0A0A8YR36_ARUDO</name>
<organism evidence="1">
    <name type="scientific">Arundo donax</name>
    <name type="common">Giant reed</name>
    <name type="synonym">Donax arundinaceus</name>
    <dbReference type="NCBI Taxonomy" id="35708"/>
    <lineage>
        <taxon>Eukaryota</taxon>
        <taxon>Viridiplantae</taxon>
        <taxon>Streptophyta</taxon>
        <taxon>Embryophyta</taxon>
        <taxon>Tracheophyta</taxon>
        <taxon>Spermatophyta</taxon>
        <taxon>Magnoliopsida</taxon>
        <taxon>Liliopsida</taxon>
        <taxon>Poales</taxon>
        <taxon>Poaceae</taxon>
        <taxon>PACMAD clade</taxon>
        <taxon>Arundinoideae</taxon>
        <taxon>Arundineae</taxon>
        <taxon>Arundo</taxon>
    </lineage>
</organism>
<accession>A0A0A8YR36</accession>
<protein>
    <submittedName>
        <fullName evidence="1">Uncharacterized protein</fullName>
    </submittedName>
</protein>
<proteinExistence type="predicted"/>
<dbReference type="EMBL" id="GBRH01270560">
    <property type="protein sequence ID" value="JAD27335.1"/>
    <property type="molecule type" value="Transcribed_RNA"/>
</dbReference>